<dbReference type="Proteomes" id="UP000007875">
    <property type="component" value="Unassembled WGS sequence"/>
</dbReference>
<reference evidence="1" key="3">
    <citation type="submission" date="2025-09" db="UniProtKB">
        <authorList>
            <consortium name="Ensembl"/>
        </authorList>
    </citation>
    <scope>IDENTIFICATION</scope>
</reference>
<evidence type="ECO:0008006" key="3">
    <source>
        <dbReference type="Google" id="ProtNLM"/>
    </source>
</evidence>
<reference evidence="2" key="1">
    <citation type="submission" date="2003-08" db="EMBL/GenBank/DDBJ databases">
        <authorList>
            <person name="Birren B."/>
            <person name="Nusbaum C."/>
            <person name="Abebe A."/>
            <person name="Abouelleil A."/>
            <person name="Adekoya E."/>
            <person name="Ait-zahra M."/>
            <person name="Allen N."/>
            <person name="Allen T."/>
            <person name="An P."/>
            <person name="Anderson M."/>
            <person name="Anderson S."/>
            <person name="Arachchi H."/>
            <person name="Armbruster J."/>
            <person name="Bachantsang P."/>
            <person name="Baldwin J."/>
            <person name="Barry A."/>
            <person name="Bayul T."/>
            <person name="Blitshsteyn B."/>
            <person name="Bloom T."/>
            <person name="Blye J."/>
            <person name="Boguslavskiy L."/>
            <person name="Borowsky M."/>
            <person name="Boukhgalter B."/>
            <person name="Brunache A."/>
            <person name="Butler J."/>
            <person name="Calixte N."/>
            <person name="Calvo S."/>
            <person name="Camarata J."/>
            <person name="Campo K."/>
            <person name="Chang J."/>
            <person name="Cheshatsang Y."/>
            <person name="Citroen M."/>
            <person name="Collymore A."/>
            <person name="Considine T."/>
            <person name="Cook A."/>
            <person name="Cooke P."/>
            <person name="Corum B."/>
            <person name="Cuomo C."/>
            <person name="David R."/>
            <person name="Dawoe T."/>
            <person name="Degray S."/>
            <person name="Dodge S."/>
            <person name="Dooley K."/>
            <person name="Dorje P."/>
            <person name="Dorjee K."/>
            <person name="Dorris L."/>
            <person name="Duffey N."/>
            <person name="Dupes A."/>
            <person name="Elkins T."/>
            <person name="Engels R."/>
            <person name="Erickson J."/>
            <person name="Farina A."/>
            <person name="Faro S."/>
            <person name="Ferreira P."/>
            <person name="Fischer H."/>
            <person name="Fitzgerald M."/>
            <person name="Foley K."/>
            <person name="Gage D."/>
            <person name="Galagan J."/>
            <person name="Gearin G."/>
            <person name="Gnerre S."/>
            <person name="Gnirke A."/>
            <person name="Goyette A."/>
            <person name="Graham J."/>
            <person name="Grandbois E."/>
            <person name="Gyaltsen K."/>
            <person name="Hafez N."/>
            <person name="Hagopian D."/>
            <person name="Hagos B."/>
            <person name="Hall J."/>
            <person name="Hatcher B."/>
            <person name="Heller A."/>
            <person name="Higgins H."/>
            <person name="Honan T."/>
            <person name="Horn A."/>
            <person name="Houde N."/>
            <person name="Hughes L."/>
            <person name="Hulme W."/>
            <person name="Husby E."/>
            <person name="Iliev I."/>
            <person name="Jaffe D."/>
            <person name="Jones C."/>
            <person name="Kamal M."/>
            <person name="Kamat A."/>
            <person name="Kamvysselis M."/>
            <person name="Karlsson E."/>
            <person name="Kells C."/>
            <person name="Kieu A."/>
            <person name="Kisner P."/>
            <person name="Kodira C."/>
            <person name="Kulbokas E."/>
            <person name="Labutti K."/>
            <person name="Lama D."/>
            <person name="Landers T."/>
            <person name="Leger J."/>
            <person name="Levine S."/>
            <person name="Lewis D."/>
            <person name="Lewis T."/>
            <person name="Lindblad-toh K."/>
            <person name="Liu X."/>
            <person name="Lokyitsang T."/>
            <person name="Lokyitsang Y."/>
            <person name="Lucien O."/>
            <person name="Lui A."/>
            <person name="Ma L.J."/>
            <person name="Mabbitt R."/>
            <person name="Macdonald J."/>
            <person name="Maclean C."/>
            <person name="Major J."/>
            <person name="Manning J."/>
            <person name="Marabella R."/>
            <person name="Maru K."/>
            <person name="Matthews C."/>
            <person name="Mauceli E."/>
            <person name="Mccarthy M."/>
            <person name="Mcdonough S."/>
            <person name="Mcghee T."/>
            <person name="Meldrim J."/>
            <person name="Meneus L."/>
            <person name="Mesirov J."/>
            <person name="Mihalev A."/>
            <person name="Mihova T."/>
            <person name="Mikkelsen T."/>
            <person name="Mlenga V."/>
            <person name="Moru K."/>
            <person name="Mozes J."/>
            <person name="Mulrain L."/>
            <person name="Munson G."/>
            <person name="Naylor J."/>
            <person name="Newes C."/>
            <person name="Nguyen C."/>
            <person name="Nguyen N."/>
            <person name="Nguyen T."/>
            <person name="Nicol R."/>
            <person name="Nielsen C."/>
            <person name="Nizzari M."/>
            <person name="Norbu C."/>
            <person name="Norbu N."/>
            <person name="O'donnell P."/>
            <person name="Okoawo O."/>
            <person name="O'leary S."/>
            <person name="Omotosho B."/>
            <person name="O'neill K."/>
            <person name="Osman S."/>
            <person name="Parker S."/>
            <person name="Perrin D."/>
            <person name="Phunkhang P."/>
            <person name="Piqani B."/>
            <person name="Purcell S."/>
            <person name="Rachupka T."/>
            <person name="Ramasamy U."/>
            <person name="Rameau R."/>
            <person name="Ray V."/>
            <person name="Raymond C."/>
            <person name="Retta R."/>
            <person name="Richardson S."/>
            <person name="Rise C."/>
            <person name="Rodriguez J."/>
            <person name="Rogers J."/>
            <person name="Rogov P."/>
            <person name="Rutman M."/>
            <person name="Schupbach R."/>
            <person name="Seaman C."/>
            <person name="Settipalli S."/>
            <person name="Sharpe T."/>
            <person name="Sheridan J."/>
            <person name="Sherpa N."/>
            <person name="Shi J."/>
            <person name="Smirnov S."/>
            <person name="Smith C."/>
            <person name="Sougnez C."/>
            <person name="Spencer B."/>
            <person name="Stalker J."/>
            <person name="Stange-thomann N."/>
            <person name="Stavropoulos S."/>
            <person name="Stetson K."/>
            <person name="Stone C."/>
            <person name="Stone S."/>
            <person name="Stubbs M."/>
            <person name="Talamas J."/>
            <person name="Tchuinga P."/>
            <person name="Tenzing P."/>
            <person name="Tesfaye S."/>
            <person name="Theodore J."/>
            <person name="Thoulutsang Y."/>
            <person name="Topham K."/>
            <person name="Towey S."/>
            <person name="Tsamla T."/>
            <person name="Tsomo N."/>
            <person name="Vallee D."/>
            <person name="Vassiliev H."/>
            <person name="Venkataraman V."/>
            <person name="Vinson J."/>
            <person name="Vo A."/>
            <person name="Wade C."/>
            <person name="Wang S."/>
            <person name="Wangchuk T."/>
            <person name="Wangdi T."/>
            <person name="Whittaker C."/>
            <person name="Wilkinson J."/>
            <person name="Wu Y."/>
            <person name="Wyman D."/>
            <person name="Yadav S."/>
            <person name="Yang S."/>
            <person name="Yang X."/>
            <person name="Yeager S."/>
            <person name="Yee E."/>
            <person name="Young G."/>
            <person name="Zainoun J."/>
            <person name="Zembeck L."/>
            <person name="Zimmer A."/>
            <person name="Zody M."/>
            <person name="Lander E."/>
        </authorList>
    </citation>
    <scope>NUCLEOTIDE SEQUENCE [LARGE SCALE GENOMIC DNA]</scope>
</reference>
<evidence type="ECO:0000313" key="1">
    <source>
        <dbReference type="Ensembl" id="ENSCSAVP00000011662.1"/>
    </source>
</evidence>
<proteinExistence type="predicted"/>
<dbReference type="InterPro" id="IPR026206">
    <property type="entry name" value="HAUS3"/>
</dbReference>
<dbReference type="AlphaFoldDB" id="H2Z250"/>
<dbReference type="HOGENOM" id="CLU_1133252_0_0_1"/>
<keyword evidence="2" id="KW-1185">Reference proteome</keyword>
<dbReference type="PANTHER" id="PTHR19378:SF0">
    <property type="entry name" value="HAUS AUGMIN-LIKE COMPLEX SUBUNIT 3"/>
    <property type="match status" value="1"/>
</dbReference>
<name>H2Z250_CIOSA</name>
<dbReference type="PANTHER" id="PTHR19378">
    <property type="entry name" value="GOLGIN- RELATED"/>
    <property type="match status" value="1"/>
</dbReference>
<dbReference type="GO" id="GO:0031023">
    <property type="term" value="P:microtubule organizing center organization"/>
    <property type="evidence" value="ECO:0007669"/>
    <property type="project" value="TreeGrafter"/>
</dbReference>
<dbReference type="GO" id="GO:0051225">
    <property type="term" value="P:spindle assembly"/>
    <property type="evidence" value="ECO:0007669"/>
    <property type="project" value="InterPro"/>
</dbReference>
<accession>H2Z250</accession>
<dbReference type="Ensembl" id="ENSCSAVT00000011798.1">
    <property type="protein sequence ID" value="ENSCSAVP00000011662.1"/>
    <property type="gene ID" value="ENSCSAVG00000006835.1"/>
</dbReference>
<evidence type="ECO:0000313" key="2">
    <source>
        <dbReference type="Proteomes" id="UP000007875"/>
    </source>
</evidence>
<dbReference type="GO" id="GO:0005815">
    <property type="term" value="C:microtubule organizing center"/>
    <property type="evidence" value="ECO:0007669"/>
    <property type="project" value="TreeGrafter"/>
</dbReference>
<sequence>MLLAGDCRQQLAKQKYLTNKQNKVVELLIQQLSRLLVGWMLMQLETHQHQMLSHRLAQCNTRLGHEVAEVRSRNESLRAANSTLRKPKTPKAVIDNRDAAMLGVYHSLVSKQNEDSIFKTFAAAQNAAEKLKEYASSLTRDQKLSVIPSSLQNLVNTIQECYELNLDSNSDEFILTPPEVHAGQTTLLELLSTIRELAAQELAKVEKKKSFIQLDSDAAAARNLWVNRFLNPKGDVTVSEGQINS</sequence>
<organism evidence="1 2">
    <name type="scientific">Ciona savignyi</name>
    <name type="common">Pacific transparent sea squirt</name>
    <dbReference type="NCBI Taxonomy" id="51511"/>
    <lineage>
        <taxon>Eukaryota</taxon>
        <taxon>Metazoa</taxon>
        <taxon>Chordata</taxon>
        <taxon>Tunicata</taxon>
        <taxon>Ascidiacea</taxon>
        <taxon>Phlebobranchia</taxon>
        <taxon>Cionidae</taxon>
        <taxon>Ciona</taxon>
    </lineage>
</organism>
<dbReference type="GeneTree" id="ENSGT00390000011904"/>
<dbReference type="GO" id="GO:0070652">
    <property type="term" value="C:HAUS complex"/>
    <property type="evidence" value="ECO:0007669"/>
    <property type="project" value="InterPro"/>
</dbReference>
<dbReference type="GO" id="GO:0072686">
    <property type="term" value="C:mitotic spindle"/>
    <property type="evidence" value="ECO:0007669"/>
    <property type="project" value="TreeGrafter"/>
</dbReference>
<protein>
    <recommendedName>
        <fullName evidence="3">HAUS augmin-like complex subunit 3 N-terminal domain-containing protein</fullName>
    </recommendedName>
</protein>
<reference evidence="1" key="2">
    <citation type="submission" date="2025-08" db="UniProtKB">
        <authorList>
            <consortium name="Ensembl"/>
        </authorList>
    </citation>
    <scope>IDENTIFICATION</scope>
</reference>